<dbReference type="EC" id="3.4.-.-" evidence="3"/>
<feature type="transmembrane region" description="Helical" evidence="2">
    <location>
        <begin position="16"/>
        <end position="36"/>
    </location>
</feature>
<keyword evidence="2" id="KW-0812">Transmembrane</keyword>
<feature type="transmembrane region" description="Helical" evidence="2">
    <location>
        <begin position="188"/>
        <end position="212"/>
    </location>
</feature>
<proteinExistence type="predicted"/>
<reference evidence="3" key="1">
    <citation type="submission" date="2023-06" db="EMBL/GenBank/DDBJ databases">
        <title>SYSU T00b26.</title>
        <authorList>
            <person name="Gao L."/>
            <person name="Fang B.-Z."/>
            <person name="Li W.-J."/>
        </authorList>
    </citation>
    <scope>NUCLEOTIDE SEQUENCE</scope>
    <source>
        <strain evidence="3">SYSU T00b26</strain>
    </source>
</reference>
<feature type="transmembrane region" description="Helical" evidence="2">
    <location>
        <begin position="48"/>
        <end position="67"/>
    </location>
</feature>
<evidence type="ECO:0000256" key="2">
    <source>
        <dbReference type="SAM" id="Phobius"/>
    </source>
</evidence>
<name>A0ABT8FZT4_9MICO</name>
<organism evidence="3 4">
    <name type="scientific">Demequina zhanjiangensis</name>
    <dbReference type="NCBI Taxonomy" id="3051659"/>
    <lineage>
        <taxon>Bacteria</taxon>
        <taxon>Bacillati</taxon>
        <taxon>Actinomycetota</taxon>
        <taxon>Actinomycetes</taxon>
        <taxon>Micrococcales</taxon>
        <taxon>Demequinaceae</taxon>
        <taxon>Demequina</taxon>
    </lineage>
</organism>
<sequence length="403" mass="43180">MIAPRTASAIDVRSPVMWVGAALFLIGAVRLLPAVFRSLTEAPGPGLLAFTLWSAYGIVGALLIYRFEMFERRSLRTTAVAFVSGLVLVPGIAMVASPALHGILVSLRGSASDWDSAIAAPLVEEPLKLLVVLALALIPGARMRSASDGLFFGVMVGLGFQVTENFLYSTQWSAQGADPQLVLQTFILRGFVTGLWSHATYAAITGAAIGYFFGSTRDLRTRSLVLAFALGAAMLLHGFFNSPLLQLGVVPSAILKGIPVLLLGLATLRWVHMRERRALRADARDLVPDEHVSPDDFDGLVTRRVRRRNRRIMTDRFGPTAALAFARLQRAQLDTLITAHDDGVGSARYVQAVQELRFAKKDLRAEVEAAAAAQPPAMAGGPGGATPPDPETPPAGQRPAGER</sequence>
<keyword evidence="3" id="KW-0645">Protease</keyword>
<evidence type="ECO:0000256" key="1">
    <source>
        <dbReference type="SAM" id="MobiDB-lite"/>
    </source>
</evidence>
<dbReference type="GO" id="GO:0006508">
    <property type="term" value="P:proteolysis"/>
    <property type="evidence" value="ECO:0007669"/>
    <property type="project" value="UniProtKB-KW"/>
</dbReference>
<evidence type="ECO:0000313" key="3">
    <source>
        <dbReference type="EMBL" id="MDN4472224.1"/>
    </source>
</evidence>
<feature type="transmembrane region" description="Helical" evidence="2">
    <location>
        <begin position="150"/>
        <end position="168"/>
    </location>
</feature>
<feature type="transmembrane region" description="Helical" evidence="2">
    <location>
        <begin position="224"/>
        <end position="241"/>
    </location>
</feature>
<dbReference type="Pfam" id="PF13367">
    <property type="entry name" value="PrsW-protease"/>
    <property type="match status" value="1"/>
</dbReference>
<feature type="transmembrane region" description="Helical" evidence="2">
    <location>
        <begin position="253"/>
        <end position="271"/>
    </location>
</feature>
<dbReference type="EMBL" id="JAUHPV010000002">
    <property type="protein sequence ID" value="MDN4472224.1"/>
    <property type="molecule type" value="Genomic_DNA"/>
</dbReference>
<evidence type="ECO:0000313" key="4">
    <source>
        <dbReference type="Proteomes" id="UP001172738"/>
    </source>
</evidence>
<dbReference type="InterPro" id="IPR026898">
    <property type="entry name" value="PrsW"/>
</dbReference>
<feature type="compositionally biased region" description="Low complexity" evidence="1">
    <location>
        <begin position="369"/>
        <end position="379"/>
    </location>
</feature>
<feature type="region of interest" description="Disordered" evidence="1">
    <location>
        <begin position="368"/>
        <end position="403"/>
    </location>
</feature>
<dbReference type="RefSeq" id="WP_301126613.1">
    <property type="nucleotide sequence ID" value="NZ_JAUHPV010000002.1"/>
</dbReference>
<keyword evidence="3" id="KW-0378">Hydrolase</keyword>
<keyword evidence="2" id="KW-0472">Membrane</keyword>
<dbReference type="PANTHER" id="PTHR36844">
    <property type="entry name" value="PROTEASE PRSW"/>
    <property type="match status" value="1"/>
</dbReference>
<dbReference type="Proteomes" id="UP001172738">
    <property type="component" value="Unassembled WGS sequence"/>
</dbReference>
<feature type="transmembrane region" description="Helical" evidence="2">
    <location>
        <begin position="79"/>
        <end position="104"/>
    </location>
</feature>
<dbReference type="PANTHER" id="PTHR36844:SF1">
    <property type="entry name" value="PROTEASE PRSW"/>
    <property type="match status" value="1"/>
</dbReference>
<keyword evidence="4" id="KW-1185">Reference proteome</keyword>
<comment type="caution">
    <text evidence="3">The sequence shown here is derived from an EMBL/GenBank/DDBJ whole genome shotgun (WGS) entry which is preliminary data.</text>
</comment>
<keyword evidence="2" id="KW-1133">Transmembrane helix</keyword>
<feature type="transmembrane region" description="Helical" evidence="2">
    <location>
        <begin position="116"/>
        <end position="138"/>
    </location>
</feature>
<dbReference type="GO" id="GO:0008233">
    <property type="term" value="F:peptidase activity"/>
    <property type="evidence" value="ECO:0007669"/>
    <property type="project" value="UniProtKB-KW"/>
</dbReference>
<accession>A0ABT8FZT4</accession>
<gene>
    <name evidence="3" type="ORF">QQX04_04365</name>
</gene>
<protein>
    <submittedName>
        <fullName evidence="3">PrsW family glutamic-type intramembrane protease</fullName>
        <ecNumber evidence="3">3.4.-.-</ecNumber>
    </submittedName>
</protein>